<sequence length="107" mass="12793">RVISKMEWDMHRYLKGFNGFFENLFKFFFFLIDVIIVKYLLRTKIIWTVHNLYSHETQLPSIERLGRRILAKIADGNIISLIWVDSPYEMLPLLTAVGVNLWLETFQ</sequence>
<dbReference type="EMBL" id="LAZR01061812">
    <property type="protein sequence ID" value="KKK62823.1"/>
    <property type="molecule type" value="Genomic_DNA"/>
</dbReference>
<proteinExistence type="predicted"/>
<keyword evidence="1" id="KW-0812">Transmembrane</keyword>
<dbReference type="AlphaFoldDB" id="A0A0F8X1N2"/>
<protein>
    <submittedName>
        <fullName evidence="2">Uncharacterized protein</fullName>
    </submittedName>
</protein>
<name>A0A0F8X1N2_9ZZZZ</name>
<feature type="transmembrane region" description="Helical" evidence="1">
    <location>
        <begin position="20"/>
        <end position="41"/>
    </location>
</feature>
<keyword evidence="1" id="KW-1133">Transmembrane helix</keyword>
<evidence type="ECO:0000256" key="1">
    <source>
        <dbReference type="SAM" id="Phobius"/>
    </source>
</evidence>
<accession>A0A0F8X1N2</accession>
<reference evidence="2" key="1">
    <citation type="journal article" date="2015" name="Nature">
        <title>Complex archaea that bridge the gap between prokaryotes and eukaryotes.</title>
        <authorList>
            <person name="Spang A."/>
            <person name="Saw J.H."/>
            <person name="Jorgensen S.L."/>
            <person name="Zaremba-Niedzwiedzka K."/>
            <person name="Martijn J."/>
            <person name="Lind A.E."/>
            <person name="van Eijk R."/>
            <person name="Schleper C."/>
            <person name="Guy L."/>
            <person name="Ettema T.J."/>
        </authorList>
    </citation>
    <scope>NUCLEOTIDE SEQUENCE</scope>
</reference>
<gene>
    <name evidence="2" type="ORF">LCGC14_3000490</name>
</gene>
<keyword evidence="1" id="KW-0472">Membrane</keyword>
<organism evidence="2">
    <name type="scientific">marine sediment metagenome</name>
    <dbReference type="NCBI Taxonomy" id="412755"/>
    <lineage>
        <taxon>unclassified sequences</taxon>
        <taxon>metagenomes</taxon>
        <taxon>ecological metagenomes</taxon>
    </lineage>
</organism>
<feature type="non-terminal residue" evidence="2">
    <location>
        <position position="1"/>
    </location>
</feature>
<comment type="caution">
    <text evidence="2">The sequence shown here is derived from an EMBL/GenBank/DDBJ whole genome shotgun (WGS) entry which is preliminary data.</text>
</comment>
<evidence type="ECO:0000313" key="2">
    <source>
        <dbReference type="EMBL" id="KKK62823.1"/>
    </source>
</evidence>